<evidence type="ECO:0000256" key="1">
    <source>
        <dbReference type="ARBA" id="ARBA00000085"/>
    </source>
</evidence>
<dbReference type="SUPFAM" id="SSF47384">
    <property type="entry name" value="Homodimeric domain of signal transducing histidine kinase"/>
    <property type="match status" value="1"/>
</dbReference>
<feature type="domain" description="Response regulatory" evidence="17">
    <location>
        <begin position="1079"/>
        <end position="1195"/>
    </location>
</feature>
<evidence type="ECO:0000256" key="9">
    <source>
        <dbReference type="ARBA" id="ARBA00022777"/>
    </source>
</evidence>
<dbReference type="InterPro" id="IPR004358">
    <property type="entry name" value="Sig_transdc_His_kin-like_C"/>
</dbReference>
<dbReference type="CDD" id="cd18161">
    <property type="entry name" value="REC_hyHK_blue-like"/>
    <property type="match status" value="1"/>
</dbReference>
<feature type="compositionally biased region" description="Low complexity" evidence="14">
    <location>
        <begin position="1"/>
        <end position="15"/>
    </location>
</feature>
<dbReference type="AlphaFoldDB" id="A0A6G9A284"/>
<evidence type="ECO:0000256" key="14">
    <source>
        <dbReference type="SAM" id="MobiDB-lite"/>
    </source>
</evidence>
<dbReference type="Pfam" id="PF00672">
    <property type="entry name" value="HAMP"/>
    <property type="match status" value="1"/>
</dbReference>
<evidence type="ECO:0000256" key="8">
    <source>
        <dbReference type="ARBA" id="ARBA00022741"/>
    </source>
</evidence>
<reference evidence="21 22" key="1">
    <citation type="journal article" date="2020" name="Int. J. Syst. Evol. Microbiol.">
        <title>Description and complete genome sequences of Bradyrhizobium symbiodeficiens sp. nov., a non-symbiotic bacterium associated with legumes native to Canada.</title>
        <authorList>
            <person name="Bromfield E.S.P."/>
            <person name="Cloutier S."/>
            <person name="Nguyen H.D.T."/>
        </authorList>
    </citation>
    <scope>NUCLEOTIDE SEQUENCE [LARGE SCALE GENOMIC DNA]</scope>
    <source>
        <strain evidence="21 22">101S1MB</strain>
    </source>
</reference>
<dbReference type="InterPro" id="IPR000014">
    <property type="entry name" value="PAS"/>
</dbReference>
<evidence type="ECO:0000256" key="4">
    <source>
        <dbReference type="ARBA" id="ARBA00022475"/>
    </source>
</evidence>
<evidence type="ECO:0000256" key="10">
    <source>
        <dbReference type="ARBA" id="ARBA00022840"/>
    </source>
</evidence>
<keyword evidence="7 15" id="KW-0812">Transmembrane</keyword>
<dbReference type="GO" id="GO:0006355">
    <property type="term" value="P:regulation of DNA-templated transcription"/>
    <property type="evidence" value="ECO:0007669"/>
    <property type="project" value="InterPro"/>
</dbReference>
<evidence type="ECO:0000259" key="18">
    <source>
        <dbReference type="PROSITE" id="PS50112"/>
    </source>
</evidence>
<dbReference type="SUPFAM" id="SSF103190">
    <property type="entry name" value="Sensory domain-like"/>
    <property type="match status" value="1"/>
</dbReference>
<dbReference type="CDD" id="cd00130">
    <property type="entry name" value="PAS"/>
    <property type="match status" value="3"/>
</dbReference>
<dbReference type="GO" id="GO:0000155">
    <property type="term" value="F:phosphorelay sensor kinase activity"/>
    <property type="evidence" value="ECO:0007669"/>
    <property type="project" value="InterPro"/>
</dbReference>
<dbReference type="InterPro" id="IPR035965">
    <property type="entry name" value="PAS-like_dom_sf"/>
</dbReference>
<dbReference type="SMART" id="SM00086">
    <property type="entry name" value="PAC"/>
    <property type="match status" value="3"/>
</dbReference>
<dbReference type="InterPro" id="IPR029151">
    <property type="entry name" value="Sensor-like_sf"/>
</dbReference>
<dbReference type="EC" id="2.7.13.3" evidence="3"/>
<evidence type="ECO:0000259" key="17">
    <source>
        <dbReference type="PROSITE" id="PS50110"/>
    </source>
</evidence>
<feature type="domain" description="HAMP" evidence="20">
    <location>
        <begin position="375"/>
        <end position="426"/>
    </location>
</feature>
<feature type="modified residue" description="4-aspartylphosphate" evidence="13">
    <location>
        <position position="1129"/>
    </location>
</feature>
<dbReference type="GO" id="GO:0005524">
    <property type="term" value="F:ATP binding"/>
    <property type="evidence" value="ECO:0007669"/>
    <property type="project" value="UniProtKB-KW"/>
</dbReference>
<evidence type="ECO:0000313" key="22">
    <source>
        <dbReference type="Proteomes" id="UP000500895"/>
    </source>
</evidence>
<feature type="domain" description="Histidine kinase" evidence="16">
    <location>
        <begin position="837"/>
        <end position="1059"/>
    </location>
</feature>
<dbReference type="CDD" id="cd06225">
    <property type="entry name" value="HAMP"/>
    <property type="match status" value="1"/>
</dbReference>
<evidence type="ECO:0000256" key="7">
    <source>
        <dbReference type="ARBA" id="ARBA00022692"/>
    </source>
</evidence>
<keyword evidence="8" id="KW-0547">Nucleotide-binding</keyword>
<keyword evidence="4" id="KW-1003">Cell membrane</keyword>
<dbReference type="SMART" id="SM00304">
    <property type="entry name" value="HAMP"/>
    <property type="match status" value="1"/>
</dbReference>
<dbReference type="Gene3D" id="3.30.565.10">
    <property type="entry name" value="Histidine kinase-like ATPase, C-terminal domain"/>
    <property type="match status" value="1"/>
</dbReference>
<dbReference type="PANTHER" id="PTHR43065:SF49">
    <property type="entry name" value="HISTIDINE KINASE"/>
    <property type="match status" value="1"/>
</dbReference>
<keyword evidence="6" id="KW-0808">Transferase</keyword>
<dbReference type="CDD" id="cd00082">
    <property type="entry name" value="HisKA"/>
    <property type="match status" value="1"/>
</dbReference>
<dbReference type="SMART" id="SM00091">
    <property type="entry name" value="PAS"/>
    <property type="match status" value="3"/>
</dbReference>
<dbReference type="SMART" id="SM00448">
    <property type="entry name" value="REC"/>
    <property type="match status" value="1"/>
</dbReference>
<feature type="domain" description="PAS" evidence="18">
    <location>
        <begin position="696"/>
        <end position="767"/>
    </location>
</feature>
<proteinExistence type="predicted"/>
<evidence type="ECO:0000256" key="12">
    <source>
        <dbReference type="ARBA" id="ARBA00023012"/>
    </source>
</evidence>
<evidence type="ECO:0000256" key="11">
    <source>
        <dbReference type="ARBA" id="ARBA00022989"/>
    </source>
</evidence>
<evidence type="ECO:0000256" key="3">
    <source>
        <dbReference type="ARBA" id="ARBA00012438"/>
    </source>
</evidence>
<dbReference type="InterPro" id="IPR003660">
    <property type="entry name" value="HAMP_dom"/>
</dbReference>
<evidence type="ECO:0000256" key="5">
    <source>
        <dbReference type="ARBA" id="ARBA00022553"/>
    </source>
</evidence>
<dbReference type="InterPro" id="IPR036890">
    <property type="entry name" value="HATPase_C_sf"/>
</dbReference>
<dbReference type="SUPFAM" id="SSF52172">
    <property type="entry name" value="CheY-like"/>
    <property type="match status" value="1"/>
</dbReference>
<dbReference type="InterPro" id="IPR001789">
    <property type="entry name" value="Sig_transdc_resp-reg_receiver"/>
</dbReference>
<evidence type="ECO:0000256" key="6">
    <source>
        <dbReference type="ARBA" id="ARBA00022679"/>
    </source>
</evidence>
<dbReference type="Gene3D" id="1.10.287.130">
    <property type="match status" value="1"/>
</dbReference>
<feature type="region of interest" description="Disordered" evidence="14">
    <location>
        <begin position="1"/>
        <end position="26"/>
    </location>
</feature>
<keyword evidence="9" id="KW-0418">Kinase</keyword>
<dbReference type="NCBIfam" id="TIGR00229">
    <property type="entry name" value="sensory_box"/>
    <property type="match status" value="3"/>
</dbReference>
<dbReference type="InterPro" id="IPR005467">
    <property type="entry name" value="His_kinase_dom"/>
</dbReference>
<feature type="domain" description="PAS" evidence="18">
    <location>
        <begin position="574"/>
        <end position="644"/>
    </location>
</feature>
<dbReference type="EMBL" id="CP050066">
    <property type="protein sequence ID" value="QIP06528.1"/>
    <property type="molecule type" value="Genomic_DNA"/>
</dbReference>
<evidence type="ECO:0000259" key="20">
    <source>
        <dbReference type="PROSITE" id="PS50885"/>
    </source>
</evidence>
<evidence type="ECO:0000256" key="2">
    <source>
        <dbReference type="ARBA" id="ARBA00004651"/>
    </source>
</evidence>
<dbReference type="Proteomes" id="UP000500895">
    <property type="component" value="Chromosome"/>
</dbReference>
<evidence type="ECO:0000313" key="21">
    <source>
        <dbReference type="EMBL" id="QIP06528.1"/>
    </source>
</evidence>
<organism evidence="21 22">
    <name type="scientific">Bradyrhizobium symbiodeficiens</name>
    <dbReference type="NCBI Taxonomy" id="1404367"/>
    <lineage>
        <taxon>Bacteria</taxon>
        <taxon>Pseudomonadati</taxon>
        <taxon>Pseudomonadota</taxon>
        <taxon>Alphaproteobacteria</taxon>
        <taxon>Hyphomicrobiales</taxon>
        <taxon>Nitrobacteraceae</taxon>
        <taxon>Bradyrhizobium</taxon>
    </lineage>
</organism>
<dbReference type="InterPro" id="IPR001610">
    <property type="entry name" value="PAC"/>
</dbReference>
<feature type="domain" description="PAC" evidence="19">
    <location>
        <begin position="774"/>
        <end position="824"/>
    </location>
</feature>
<dbReference type="SUPFAM" id="SSF55874">
    <property type="entry name" value="ATPase domain of HSP90 chaperone/DNA topoisomerase II/histidine kinase"/>
    <property type="match status" value="1"/>
</dbReference>
<dbReference type="Pfam" id="PF00512">
    <property type="entry name" value="HisKA"/>
    <property type="match status" value="1"/>
</dbReference>
<protein>
    <recommendedName>
        <fullName evidence="3">histidine kinase</fullName>
        <ecNumber evidence="3">2.7.13.3</ecNumber>
    </recommendedName>
</protein>
<dbReference type="PANTHER" id="PTHR43065">
    <property type="entry name" value="SENSOR HISTIDINE KINASE"/>
    <property type="match status" value="1"/>
</dbReference>
<dbReference type="Gene3D" id="6.10.340.10">
    <property type="match status" value="1"/>
</dbReference>
<comment type="subcellular location">
    <subcellularLocation>
        <location evidence="2">Cell membrane</location>
        <topology evidence="2">Multi-pass membrane protein</topology>
    </subcellularLocation>
</comment>
<dbReference type="InterPro" id="IPR013655">
    <property type="entry name" value="PAS_fold_3"/>
</dbReference>
<keyword evidence="5 13" id="KW-0597">Phosphoprotein</keyword>
<gene>
    <name evidence="21" type="ORF">HAV00_09850</name>
</gene>
<dbReference type="SUPFAM" id="SSF55785">
    <property type="entry name" value="PYP-like sensor domain (PAS domain)"/>
    <property type="match status" value="3"/>
</dbReference>
<dbReference type="PROSITE" id="PS50109">
    <property type="entry name" value="HIS_KIN"/>
    <property type="match status" value="1"/>
</dbReference>
<dbReference type="InterPro" id="IPR013767">
    <property type="entry name" value="PAS_fold"/>
</dbReference>
<dbReference type="Pfam" id="PF00989">
    <property type="entry name" value="PAS"/>
    <property type="match status" value="2"/>
</dbReference>
<dbReference type="InterPro" id="IPR048760">
    <property type="entry name" value="VP0354-like_sensor_dom"/>
</dbReference>
<feature type="transmembrane region" description="Helical" evidence="15">
    <location>
        <begin position="36"/>
        <end position="56"/>
    </location>
</feature>
<feature type="domain" description="PAS" evidence="18">
    <location>
        <begin position="448"/>
        <end position="518"/>
    </location>
</feature>
<dbReference type="Pfam" id="PF21623">
    <property type="entry name" value="HK_sensor_dom_bact"/>
    <property type="match status" value="1"/>
</dbReference>
<dbReference type="PROSITE" id="PS50885">
    <property type="entry name" value="HAMP"/>
    <property type="match status" value="1"/>
</dbReference>
<dbReference type="InterPro" id="IPR036097">
    <property type="entry name" value="HisK_dim/P_sf"/>
</dbReference>
<dbReference type="Gene3D" id="3.40.50.2300">
    <property type="match status" value="1"/>
</dbReference>
<dbReference type="SMART" id="SM00388">
    <property type="entry name" value="HisKA"/>
    <property type="match status" value="1"/>
</dbReference>
<accession>A0A6G9A284</accession>
<dbReference type="PROSITE" id="PS50112">
    <property type="entry name" value="PAS"/>
    <property type="match status" value="3"/>
</dbReference>
<keyword evidence="10" id="KW-0067">ATP-binding</keyword>
<dbReference type="SUPFAM" id="SSF158472">
    <property type="entry name" value="HAMP domain-like"/>
    <property type="match status" value="1"/>
</dbReference>
<evidence type="ECO:0000259" key="19">
    <source>
        <dbReference type="PROSITE" id="PS50113"/>
    </source>
</evidence>
<dbReference type="SMART" id="SM00387">
    <property type="entry name" value="HATPase_c"/>
    <property type="match status" value="1"/>
</dbReference>
<comment type="catalytic activity">
    <reaction evidence="1">
        <text>ATP + protein L-histidine = ADP + protein N-phospho-L-histidine.</text>
        <dbReference type="EC" id="2.7.13.3"/>
    </reaction>
</comment>
<dbReference type="PROSITE" id="PS50110">
    <property type="entry name" value="RESPONSE_REGULATORY"/>
    <property type="match status" value="1"/>
</dbReference>
<dbReference type="InterPro" id="IPR003594">
    <property type="entry name" value="HATPase_dom"/>
</dbReference>
<dbReference type="InterPro" id="IPR003661">
    <property type="entry name" value="HisK_dim/P_dom"/>
</dbReference>
<keyword evidence="12" id="KW-0902">Two-component regulatory system</keyword>
<dbReference type="Pfam" id="PF08447">
    <property type="entry name" value="PAS_3"/>
    <property type="match status" value="1"/>
</dbReference>
<evidence type="ECO:0000259" key="16">
    <source>
        <dbReference type="PROSITE" id="PS50109"/>
    </source>
</evidence>
<feature type="transmembrane region" description="Helical" evidence="15">
    <location>
        <begin position="356"/>
        <end position="374"/>
    </location>
</feature>
<dbReference type="PRINTS" id="PR00344">
    <property type="entry name" value="BCTRLSENSOR"/>
</dbReference>
<sequence length="1197" mass="130490">MSAPAADDGGASAPGQTRRGRPGSPANIRMTLATRLAIAMILLVAVTVAAVGWLGFRNTTQAVIPRVLERVEAQSRLLATGLESYVAGARGDLVGYRSAAAINGLIRAHLAGGVDPADGVSEQTWRERIATRLAAEIEAKPSYAQFRIIGIDDDQRELVRVDRSGPNGSVRIAPNSELERKGDRAYFRDTIRLAPGDIYVSAVDLATRQGGTTEPHVPTLRVATPLFTPVGKPFGIIIANIDMRPALDRVRGTANSGGEIYVVNARGDYLVHPDRTREFGSSHGRPTNWRDDFPFFAGLAGTSDVSTRLMTDGAGRPSGAAIAPALLAGKEWTAIIVTIPPAVFGRVPAAIQKTSLLVGVLAILAAASLAVLLARSLTRPIGRLTAAVEAIGRGQQADIPVDAGGETGVLARAFARMVAETRAKTAALEQEVREHRRTEAARSHHAAREHLFSAAVESSDDAIVMQTLDAIITGWNPAAERLYGYAASEAIGKSTAIIVPPDRRAQGKEILRRIARGEPIERFETVRLRKDGTPIEISLSLSPIRGSSSEIVGVSGTAHSLTEARRAERQVQQQLEERRQIFDTSQDLIMVMNSRGNIAQISPSSEAILGYRPDEMIGRSGADFIHLDHLEHARDEMRALRRGERIKLADTRCFHRNGHGVWLSWLGSWSEQAQRYFFVGRDMTEARLAQESLRESERLARKIVETSLDAFIQTDETSSILNWNSQAEQLFGWRRDEVLGKSTIDLIVAESERERVKAGLKDFLENEDDRTLNRRRELMCRRRDGKEFRAEVSLTALKRREGLLFNVFYRDLTDKIAAEERIRHAEKMEAVGQLTGGVAHDFNNILTVITGTIEILAEAVEKEPQLAAITRMIDEAAARGAELTQHLLAFARKQPLQPREIDINSLIVDTTKLLRPTLGEQIQIESVFEEESCVAIVDPNQLTTAILNLALNARDAMPGGGKLIVETGAAYLDEVYASGNDIRPGRYVLIAVSDTGSGIPANLLTRVFDPFFTSKGPGKGTGLGLSMVYGFIKQSAGHIKIYSEEGHGSTIKMYLPPGKTPTAVSEGVTPATIEGGHETILVVEDDRLVRDYVLTQLHSLGYVTLQAANAAEALAIVASGKPFDLLFTDVIMPGKMNGRQLADELMKTRPDLRVVYTSGYTENAIIHHGRLDSGVTLLAKPYRKSDLARIIRKALSA</sequence>
<dbReference type="Gene3D" id="3.30.450.20">
    <property type="entry name" value="PAS domain"/>
    <property type="match status" value="4"/>
</dbReference>
<dbReference type="Pfam" id="PF02518">
    <property type="entry name" value="HATPase_c"/>
    <property type="match status" value="1"/>
</dbReference>
<feature type="domain" description="PAC" evidence="19">
    <location>
        <begin position="521"/>
        <end position="573"/>
    </location>
</feature>
<evidence type="ECO:0000256" key="13">
    <source>
        <dbReference type="PROSITE-ProRule" id="PRU00169"/>
    </source>
</evidence>
<name>A0A6G9A284_9BRAD</name>
<dbReference type="PROSITE" id="PS50113">
    <property type="entry name" value="PAC"/>
    <property type="match status" value="2"/>
</dbReference>
<dbReference type="GO" id="GO:0005886">
    <property type="term" value="C:plasma membrane"/>
    <property type="evidence" value="ECO:0007669"/>
    <property type="project" value="UniProtKB-SubCell"/>
</dbReference>
<dbReference type="RefSeq" id="WP_166467494.1">
    <property type="nucleotide sequence ID" value="NZ_CP050066.2"/>
</dbReference>
<evidence type="ECO:0000256" key="15">
    <source>
        <dbReference type="SAM" id="Phobius"/>
    </source>
</evidence>
<dbReference type="InterPro" id="IPR011006">
    <property type="entry name" value="CheY-like_superfamily"/>
</dbReference>
<dbReference type="Pfam" id="PF00072">
    <property type="entry name" value="Response_reg"/>
    <property type="match status" value="1"/>
</dbReference>
<keyword evidence="11 15" id="KW-1133">Transmembrane helix</keyword>
<dbReference type="InterPro" id="IPR000700">
    <property type="entry name" value="PAS-assoc_C"/>
</dbReference>
<keyword evidence="15" id="KW-0472">Membrane</keyword>